<dbReference type="PANTHER" id="PTHR33067">
    <property type="entry name" value="RNA-DIRECTED DNA POLYMERASE-RELATED"/>
    <property type="match status" value="1"/>
</dbReference>
<dbReference type="InParanoid" id="A0A1Q3ATC3"/>
<protein>
    <recommendedName>
        <fullName evidence="3">Gag-asp_proteas domain-containing protein</fullName>
    </recommendedName>
</protein>
<organism evidence="1 2">
    <name type="scientific">Cephalotus follicularis</name>
    <name type="common">Albany pitcher plant</name>
    <dbReference type="NCBI Taxonomy" id="3775"/>
    <lineage>
        <taxon>Eukaryota</taxon>
        <taxon>Viridiplantae</taxon>
        <taxon>Streptophyta</taxon>
        <taxon>Embryophyta</taxon>
        <taxon>Tracheophyta</taxon>
        <taxon>Spermatophyta</taxon>
        <taxon>Magnoliopsida</taxon>
        <taxon>eudicotyledons</taxon>
        <taxon>Gunneridae</taxon>
        <taxon>Pentapetalae</taxon>
        <taxon>rosids</taxon>
        <taxon>fabids</taxon>
        <taxon>Oxalidales</taxon>
        <taxon>Cephalotaceae</taxon>
        <taxon>Cephalotus</taxon>
    </lineage>
</organism>
<gene>
    <name evidence="1" type="ORF">CFOL_v3_02433</name>
</gene>
<dbReference type="Proteomes" id="UP000187406">
    <property type="component" value="Unassembled WGS sequence"/>
</dbReference>
<reference evidence="2" key="1">
    <citation type="submission" date="2016-04" db="EMBL/GenBank/DDBJ databases">
        <title>Cephalotus genome sequencing.</title>
        <authorList>
            <person name="Fukushima K."/>
            <person name="Hasebe M."/>
            <person name="Fang X."/>
        </authorList>
    </citation>
    <scope>NUCLEOTIDE SEQUENCE [LARGE SCALE GENOMIC DNA]</scope>
    <source>
        <strain evidence="2">cv. St1</strain>
    </source>
</reference>
<keyword evidence="2" id="KW-1185">Reference proteome</keyword>
<feature type="non-terminal residue" evidence="1">
    <location>
        <position position="1"/>
    </location>
</feature>
<dbReference type="AlphaFoldDB" id="A0A1Q3ATC3"/>
<name>A0A1Q3ATC3_CEPFO</name>
<evidence type="ECO:0000313" key="1">
    <source>
        <dbReference type="EMBL" id="GAV58900.1"/>
    </source>
</evidence>
<accession>A0A1Q3ATC3</accession>
<dbReference type="EMBL" id="BDDD01000089">
    <property type="protein sequence ID" value="GAV58900.1"/>
    <property type="molecule type" value="Genomic_DNA"/>
</dbReference>
<dbReference type="OrthoDB" id="1750494at2759"/>
<comment type="caution">
    <text evidence="1">The sequence shown here is derived from an EMBL/GenBank/DDBJ whole genome shotgun (WGS) entry which is preliminary data.</text>
</comment>
<sequence>RMDEMMELFKQVQINLPLLDAIQQVPAYAKFLKDLCTMKRKLKTYIPKMVYLPEQVSAVLSNKLPRKLKDPGHPLISCRIGYLQIERTLLDLGASVNILPSLVYDHFGFG</sequence>
<evidence type="ECO:0008006" key="3">
    <source>
        <dbReference type="Google" id="ProtNLM"/>
    </source>
</evidence>
<dbReference type="PANTHER" id="PTHR33067:SF32">
    <property type="entry name" value="ASPARTIC PEPTIDASE DDI1-TYPE DOMAIN-CONTAINING PROTEIN"/>
    <property type="match status" value="1"/>
</dbReference>
<proteinExistence type="predicted"/>
<evidence type="ECO:0000313" key="2">
    <source>
        <dbReference type="Proteomes" id="UP000187406"/>
    </source>
</evidence>